<dbReference type="InterPro" id="IPR004089">
    <property type="entry name" value="MCPsignal_dom"/>
</dbReference>
<evidence type="ECO:0000256" key="2">
    <source>
        <dbReference type="ARBA" id="ARBA00022519"/>
    </source>
</evidence>
<name>A0A5K7YSP6_9BACT</name>
<dbReference type="CDD" id="cd06225">
    <property type="entry name" value="HAMP"/>
    <property type="match status" value="1"/>
</dbReference>
<feature type="domain" description="Methyl-accepting transducer" evidence="7">
    <location>
        <begin position="293"/>
        <end position="536"/>
    </location>
</feature>
<protein>
    <recommendedName>
        <fullName evidence="12">Methyl-accepting chemotaxis protein</fullName>
    </recommendedName>
</protein>
<feature type="domain" description="T-SNARE coiled-coil homology" evidence="8">
    <location>
        <begin position="459"/>
        <end position="521"/>
    </location>
</feature>
<comment type="subcellular location">
    <subcellularLocation>
        <location evidence="1">Cell inner membrane</location>
        <topology evidence="1">Multi-pass membrane protein</topology>
    </subcellularLocation>
</comment>
<dbReference type="RefSeq" id="WP_155319188.1">
    <property type="nucleotide sequence ID" value="NZ_AP021874.1"/>
</dbReference>
<dbReference type="InterPro" id="IPR000727">
    <property type="entry name" value="T_SNARE_dom"/>
</dbReference>
<dbReference type="InterPro" id="IPR003660">
    <property type="entry name" value="HAMP_dom"/>
</dbReference>
<dbReference type="PROSITE" id="PS50111">
    <property type="entry name" value="CHEMOTAXIS_TRANSDUC_2"/>
    <property type="match status" value="1"/>
</dbReference>
<evidence type="ECO:0000259" key="7">
    <source>
        <dbReference type="PROSITE" id="PS50111"/>
    </source>
</evidence>
<evidence type="ECO:0000256" key="6">
    <source>
        <dbReference type="SAM" id="Phobius"/>
    </source>
</evidence>
<dbReference type="Pfam" id="PF00672">
    <property type="entry name" value="HAMP"/>
    <property type="match status" value="1"/>
</dbReference>
<sequence length="572" mass="61032">MSFSPFKNRTLGMATKTAGLSGAAVLVVLVVNSLVFQRLESNLVSLIFSQYVANVEQAIDDQGLKQKSALQQRVEISTRVLGNASASFLANFDMSSLQRLLESMIEDPNLLAVQVWDEADEPFYAVWKNPDINNGEALPADLELAQGLSFSSDGLLNGEKVGSLRVYYTESLLQARMDADKKTAAEKISAFRNTVDGRVDRVTLIQYLTMGVTLFVLVAAIVICIGFIAVKPIRNLTDRVADLVEGEGDLTKRLQLSTRDEIGLLTGWFNRFIERMQNLIGEIMVNAMTLNQSSSDMSRIADTLSAGASGMRSRSSQVAAATRGMSTDMNTVAAASRETSTNVNMVATAVEEMNATVEEIAQTTEKARLVTGEAVQNAGLAASRVNRLGGAAAEISKVTEVITEISEQTNLLALNATIEAARAGEAGKGFAVVANEIKALARQTADATGNIEEKIDGIQTSTSTTIREIENVTRTIHDVNDLVATIATAVEEQSATTREIAGNISQAAAGISEMNDKVVGNSAVAGDIAESISEVDQTAEEMAGSSVRVKESAGNLLKLAGQLNTMVGRFKT</sequence>
<dbReference type="SUPFAM" id="SSF58104">
    <property type="entry name" value="Methyl-accepting chemotaxis protein (MCP) signaling domain"/>
    <property type="match status" value="1"/>
</dbReference>
<evidence type="ECO:0000313" key="10">
    <source>
        <dbReference type="EMBL" id="BBO71330.1"/>
    </source>
</evidence>
<dbReference type="Proteomes" id="UP000427906">
    <property type="component" value="Chromosome"/>
</dbReference>
<dbReference type="EMBL" id="AP021874">
    <property type="protein sequence ID" value="BBO71330.1"/>
    <property type="molecule type" value="Genomic_DNA"/>
</dbReference>
<evidence type="ECO:0000256" key="3">
    <source>
        <dbReference type="ARBA" id="ARBA00023224"/>
    </source>
</evidence>
<comment type="similarity">
    <text evidence="4">Belongs to the methyl-accepting chemotaxis (MCP) protein family.</text>
</comment>
<evidence type="ECO:0008006" key="12">
    <source>
        <dbReference type="Google" id="ProtNLM"/>
    </source>
</evidence>
<keyword evidence="6" id="KW-0812">Transmembrane</keyword>
<dbReference type="SMART" id="SM00304">
    <property type="entry name" value="HAMP"/>
    <property type="match status" value="1"/>
</dbReference>
<evidence type="ECO:0000256" key="1">
    <source>
        <dbReference type="ARBA" id="ARBA00004429"/>
    </source>
</evidence>
<keyword evidence="6" id="KW-0472">Membrane</keyword>
<keyword evidence="11" id="KW-1185">Reference proteome</keyword>
<evidence type="ECO:0000259" key="9">
    <source>
        <dbReference type="PROSITE" id="PS50885"/>
    </source>
</evidence>
<dbReference type="PROSITE" id="PS50192">
    <property type="entry name" value="T_SNARE"/>
    <property type="match status" value="1"/>
</dbReference>
<keyword evidence="3 5" id="KW-0807">Transducer</keyword>
<dbReference type="GO" id="GO:0007165">
    <property type="term" value="P:signal transduction"/>
    <property type="evidence" value="ECO:0007669"/>
    <property type="project" value="UniProtKB-KW"/>
</dbReference>
<dbReference type="AlphaFoldDB" id="A0A5K7YSP6"/>
<evidence type="ECO:0000256" key="4">
    <source>
        <dbReference type="ARBA" id="ARBA00029447"/>
    </source>
</evidence>
<dbReference type="Pfam" id="PF00015">
    <property type="entry name" value="MCPsignal"/>
    <property type="match status" value="1"/>
</dbReference>
<dbReference type="Gene3D" id="1.10.8.500">
    <property type="entry name" value="HAMP domain in histidine kinase"/>
    <property type="match status" value="1"/>
</dbReference>
<organism evidence="10 11">
    <name type="scientific">Desulfosarcina alkanivorans</name>
    <dbReference type="NCBI Taxonomy" id="571177"/>
    <lineage>
        <taxon>Bacteria</taxon>
        <taxon>Pseudomonadati</taxon>
        <taxon>Thermodesulfobacteriota</taxon>
        <taxon>Desulfobacteria</taxon>
        <taxon>Desulfobacterales</taxon>
        <taxon>Desulfosarcinaceae</taxon>
        <taxon>Desulfosarcina</taxon>
    </lineage>
</organism>
<keyword evidence="6" id="KW-1133">Transmembrane helix</keyword>
<keyword evidence="2" id="KW-0997">Cell inner membrane</keyword>
<keyword evidence="2" id="KW-1003">Cell membrane</keyword>
<dbReference type="PANTHER" id="PTHR32089:SF112">
    <property type="entry name" value="LYSOZYME-LIKE PROTEIN-RELATED"/>
    <property type="match status" value="1"/>
</dbReference>
<dbReference type="SMART" id="SM00283">
    <property type="entry name" value="MA"/>
    <property type="match status" value="1"/>
</dbReference>
<dbReference type="PROSITE" id="PS50885">
    <property type="entry name" value="HAMP"/>
    <property type="match status" value="1"/>
</dbReference>
<feature type="domain" description="HAMP" evidence="9">
    <location>
        <begin position="227"/>
        <end position="281"/>
    </location>
</feature>
<proteinExistence type="inferred from homology"/>
<dbReference type="PANTHER" id="PTHR32089">
    <property type="entry name" value="METHYL-ACCEPTING CHEMOTAXIS PROTEIN MCPB"/>
    <property type="match status" value="1"/>
</dbReference>
<evidence type="ECO:0000259" key="8">
    <source>
        <dbReference type="PROSITE" id="PS50192"/>
    </source>
</evidence>
<dbReference type="Gene3D" id="1.10.287.950">
    <property type="entry name" value="Methyl-accepting chemotaxis protein"/>
    <property type="match status" value="1"/>
</dbReference>
<evidence type="ECO:0000256" key="5">
    <source>
        <dbReference type="PROSITE-ProRule" id="PRU00284"/>
    </source>
</evidence>
<dbReference type="OrthoDB" id="5413149at2"/>
<feature type="transmembrane region" description="Helical" evidence="6">
    <location>
        <begin position="207"/>
        <end position="230"/>
    </location>
</feature>
<dbReference type="GO" id="GO:0005886">
    <property type="term" value="C:plasma membrane"/>
    <property type="evidence" value="ECO:0007669"/>
    <property type="project" value="UniProtKB-SubCell"/>
</dbReference>
<reference evidence="10 11" key="1">
    <citation type="submission" date="2019-11" db="EMBL/GenBank/DDBJ databases">
        <title>Comparative genomics of hydrocarbon-degrading Desulfosarcina strains.</title>
        <authorList>
            <person name="Watanabe M."/>
            <person name="Kojima H."/>
            <person name="Fukui M."/>
        </authorList>
    </citation>
    <scope>NUCLEOTIDE SEQUENCE [LARGE SCALE GENOMIC DNA]</scope>
    <source>
        <strain evidence="10 11">PL12</strain>
    </source>
</reference>
<gene>
    <name evidence="10" type="ORF">DSCA_52600</name>
</gene>
<dbReference type="KEGG" id="dalk:DSCA_52600"/>
<evidence type="ECO:0000313" key="11">
    <source>
        <dbReference type="Proteomes" id="UP000427906"/>
    </source>
</evidence>
<accession>A0A5K7YSP6</accession>